<protein>
    <recommendedName>
        <fullName evidence="6">1,4-alpha-glucan branching enzyme</fullName>
    </recommendedName>
</protein>
<feature type="compositionally biased region" description="Pro residues" evidence="1">
    <location>
        <begin position="282"/>
        <end position="292"/>
    </location>
</feature>
<feature type="domain" description="Glycoside hydrolase family 13 N-terminal" evidence="2">
    <location>
        <begin position="168"/>
        <end position="205"/>
    </location>
</feature>
<sequence>MSDHRTTPEPSNGSTSKRSKGVGTTRPRSGAAEQAGTEQTGTPRPTGEPPKVDPAEIDRLVDGDHHAPHTILGPHVHEGEVTLRVLRPMAERVSARVGDQRVELEHEHNGVWVGTLPGSEVPDYRLEVGYPHGVTVPADDPYRFLPTLGDVDLHLIGEGRHENLWQVLGAHVRSYETPNGTVTGTSFAVWAPNARGVRVVGDSTAGTAGRTRCAHSAAAACGSCSSPTSATAPSTATRSSAATVCAGRSPTRWPSTPRCRRRTRRWCTPPGTTGATRSGWPGGPPPSSTPRR</sequence>
<gene>
    <name evidence="4" type="ORF">FHR37_000841</name>
</gene>
<feature type="domain" description="1,4-alpha-glucan branching enzyme GlgB N-terminal" evidence="3">
    <location>
        <begin position="54"/>
        <end position="142"/>
    </location>
</feature>
<organism evidence="4 5">
    <name type="scientific">Actinopolymorpha cephalotaxi</name>
    <dbReference type="NCBI Taxonomy" id="504797"/>
    <lineage>
        <taxon>Bacteria</taxon>
        <taxon>Bacillati</taxon>
        <taxon>Actinomycetota</taxon>
        <taxon>Actinomycetes</taxon>
        <taxon>Propionibacteriales</taxon>
        <taxon>Actinopolymorphaceae</taxon>
        <taxon>Actinopolymorpha</taxon>
    </lineage>
</organism>
<dbReference type="EMBL" id="JACBZA010000001">
    <property type="protein sequence ID" value="NYH81990.1"/>
    <property type="molecule type" value="Genomic_DNA"/>
</dbReference>
<feature type="region of interest" description="Disordered" evidence="1">
    <location>
        <begin position="247"/>
        <end position="292"/>
    </location>
</feature>
<dbReference type="InterPro" id="IPR054169">
    <property type="entry name" value="GlgB_N"/>
</dbReference>
<evidence type="ECO:0000259" key="2">
    <source>
        <dbReference type="Pfam" id="PF02922"/>
    </source>
</evidence>
<reference evidence="4 5" key="1">
    <citation type="submission" date="2020-07" db="EMBL/GenBank/DDBJ databases">
        <title>Sequencing the genomes of 1000 actinobacteria strains.</title>
        <authorList>
            <person name="Klenk H.-P."/>
        </authorList>
    </citation>
    <scope>NUCLEOTIDE SEQUENCE [LARGE SCALE GENOMIC DNA]</scope>
    <source>
        <strain evidence="4 5">DSM 45117</strain>
    </source>
</reference>
<evidence type="ECO:0000313" key="4">
    <source>
        <dbReference type="EMBL" id="NYH81990.1"/>
    </source>
</evidence>
<evidence type="ECO:0000259" key="3">
    <source>
        <dbReference type="Pfam" id="PF22019"/>
    </source>
</evidence>
<dbReference type="Proteomes" id="UP000533017">
    <property type="component" value="Unassembled WGS sequence"/>
</dbReference>
<dbReference type="Pfam" id="PF22019">
    <property type="entry name" value="GlgB_N"/>
    <property type="match status" value="1"/>
</dbReference>
<comment type="caution">
    <text evidence="4">The sequence shown here is derived from an EMBL/GenBank/DDBJ whole genome shotgun (WGS) entry which is preliminary data.</text>
</comment>
<evidence type="ECO:0000256" key="1">
    <source>
        <dbReference type="SAM" id="MobiDB-lite"/>
    </source>
</evidence>
<proteinExistence type="predicted"/>
<evidence type="ECO:0008006" key="6">
    <source>
        <dbReference type="Google" id="ProtNLM"/>
    </source>
</evidence>
<accession>A0ABX2S0R5</accession>
<evidence type="ECO:0000313" key="5">
    <source>
        <dbReference type="Proteomes" id="UP000533017"/>
    </source>
</evidence>
<dbReference type="InterPro" id="IPR013783">
    <property type="entry name" value="Ig-like_fold"/>
</dbReference>
<dbReference type="Gene3D" id="2.60.40.10">
    <property type="entry name" value="Immunoglobulins"/>
    <property type="match status" value="2"/>
</dbReference>
<feature type="compositionally biased region" description="Low complexity" evidence="1">
    <location>
        <begin position="247"/>
        <end position="257"/>
    </location>
</feature>
<dbReference type="Pfam" id="PF02922">
    <property type="entry name" value="CBM_48"/>
    <property type="match status" value="1"/>
</dbReference>
<dbReference type="InterPro" id="IPR004193">
    <property type="entry name" value="Glyco_hydro_13_N"/>
</dbReference>
<dbReference type="SUPFAM" id="SSF81296">
    <property type="entry name" value="E set domains"/>
    <property type="match status" value="2"/>
</dbReference>
<feature type="compositionally biased region" description="Low complexity" evidence="1">
    <location>
        <begin position="266"/>
        <end position="279"/>
    </location>
</feature>
<dbReference type="InterPro" id="IPR014756">
    <property type="entry name" value="Ig_E-set"/>
</dbReference>
<feature type="region of interest" description="Disordered" evidence="1">
    <location>
        <begin position="1"/>
        <end position="56"/>
    </location>
</feature>
<keyword evidence="5" id="KW-1185">Reference proteome</keyword>
<name>A0ABX2S0R5_9ACTN</name>